<dbReference type="InterPro" id="IPR024983">
    <property type="entry name" value="CHAT_dom"/>
</dbReference>
<proteinExistence type="predicted"/>
<dbReference type="Pfam" id="PF13181">
    <property type="entry name" value="TPR_8"/>
    <property type="match status" value="1"/>
</dbReference>
<dbReference type="InterPro" id="IPR027417">
    <property type="entry name" value="P-loop_NTPase"/>
</dbReference>
<evidence type="ECO:0000313" key="5">
    <source>
        <dbReference type="Proteomes" id="UP000625316"/>
    </source>
</evidence>
<feature type="repeat" description="TPR" evidence="1">
    <location>
        <begin position="1030"/>
        <end position="1063"/>
    </location>
</feature>
<feature type="repeat" description="TPR" evidence="1">
    <location>
        <begin position="990"/>
        <end position="1023"/>
    </location>
</feature>
<dbReference type="GO" id="GO:0016887">
    <property type="term" value="F:ATP hydrolysis activity"/>
    <property type="evidence" value="ECO:0007669"/>
    <property type="project" value="InterPro"/>
</dbReference>
<feature type="repeat" description="TPR" evidence="1">
    <location>
        <begin position="950"/>
        <end position="983"/>
    </location>
</feature>
<dbReference type="EMBL" id="JADEXQ010000005">
    <property type="protein sequence ID" value="MBE9028661.1"/>
    <property type="molecule type" value="Genomic_DNA"/>
</dbReference>
<keyword evidence="5" id="KW-1185">Reference proteome</keyword>
<dbReference type="InterPro" id="IPR011990">
    <property type="entry name" value="TPR-like_helical_dom_sf"/>
</dbReference>
<feature type="repeat" description="TPR" evidence="1">
    <location>
        <begin position="1110"/>
        <end position="1143"/>
    </location>
</feature>
<dbReference type="Pfam" id="PF00931">
    <property type="entry name" value="NB-ARC"/>
    <property type="match status" value="1"/>
</dbReference>
<protein>
    <submittedName>
        <fullName evidence="4">Tetratricopeptide repeat protein</fullName>
    </submittedName>
</protein>
<name>A0A928VL71_9CYAN</name>
<dbReference type="Gene3D" id="3.40.50.300">
    <property type="entry name" value="P-loop containing nucleotide triphosphate hydrolases"/>
    <property type="match status" value="1"/>
</dbReference>
<dbReference type="RefSeq" id="WP_264323486.1">
    <property type="nucleotide sequence ID" value="NZ_JADEXQ010000005.1"/>
</dbReference>
<dbReference type="PANTHER" id="PTHR10098">
    <property type="entry name" value="RAPSYN-RELATED"/>
    <property type="match status" value="1"/>
</dbReference>
<feature type="repeat" description="TPR" evidence="1">
    <location>
        <begin position="1070"/>
        <end position="1103"/>
    </location>
</feature>
<keyword evidence="1" id="KW-0802">TPR repeat</keyword>
<dbReference type="SUPFAM" id="SSF48452">
    <property type="entry name" value="TPR-like"/>
    <property type="match status" value="2"/>
</dbReference>
<feature type="repeat" description="TPR" evidence="1">
    <location>
        <begin position="1150"/>
        <end position="1183"/>
    </location>
</feature>
<comment type="caution">
    <text evidence="4">The sequence shown here is derived from an EMBL/GenBank/DDBJ whole genome shotgun (WGS) entry which is preliminary data.</text>
</comment>
<accession>A0A928VL71</accession>
<dbReference type="PANTHER" id="PTHR10098:SF106">
    <property type="entry name" value="TETRATRICOPEPTIDE REPEAT PROTEIN 28-LIKE PROTEIN"/>
    <property type="match status" value="1"/>
</dbReference>
<evidence type="ECO:0000256" key="1">
    <source>
        <dbReference type="PROSITE-ProRule" id="PRU00339"/>
    </source>
</evidence>
<sequence length="1235" mass="139537">MTVITIAQNGKVDNDFTAKLTVGGSEFLIQISDPFRSEPKREAELEWYFERWITFPFTDTTIAARAAASAKDYGTALFDQVFGDRKAYAAYQQVAGNLSDLEIVIVGDPAFQGLHWESLWDGDMPRPLSIDCVMVRQRRMQGGGLNVQRQDSTTLNLLVMTARPDEAKDVGYRTISRPLVEGIDKAQVPVNVELVRPGSYKAFVQQLEARGEGYYHLVHFDMHGGLMNYEQFQAGCEAGSDYSFQRGYGLEAMPQYEGVQAFLFFEGDAAGQSVPVSAQEMTERLGKYGISACILNACQSGKQVSGPLAPNSGGTEPGEQSVDVRETSLGARLMDAGMQTVIAMAYSVTVDAARLMVENLYGNLFAQVPVDKALQQARRELHAKKLRQVSYGQKVDLEDWLLPVVYRNQAVDLKLRRMYPEEAEAYWTQKGSRFQFGNQFRTEYGFVGRDLEILQIEKGLIRRGNVLMLHGMGGTGKTTLLRYLQDWWVQTGFVDGVSYFGYDTKGWKLAQILDGVARAVLNEVEMREFQPLPQVAQMARLVQALKAKRWLIVLDNLESVTGQALAIQNTLNPDEQRAIRDFLVQLNGGATRVLLGSRRRENWLGDAYGANVYELRGLDPQARTVLAEKVLARHVADAPKRLAMLADKRDFGRLMKLLAGYPLAIEVVLANLGRQTVAEVLQGLDAADVRLDQAGSQDKTSSILQCVEYSHGNLSAAAQKNLLCLAPFSGFIHRGLLPNYVQQLQASGTDFAHLTPDLLDDAVQEAINWGLLSPINAEHPSLLTIQPVFPYFLKTKLAAQDEAFQSALQSGFKNHYEGLAGSYQQLMTSKEPQEKQTGIIFCQLEYENLYHALQIALTRQESINIFVTLDKYLELKQDIQAELQLAEEVNQVLATYPTEWKTGDGAREYVIALNLLGYCYLMTKQYEKAKSTYSQELTAKNSAGDRLSQARTYHQLGRVAQELREWEQARAHYNQALQIKIEFNDRYEQAGTYHQLGIVAQALREFEQARTHYNQALQIKIEFNDRYEQARTYHQLGIVAQALREFEQARTHYNQALQIQIEFNDRYSQAGTYHQLGIVAQELREFEQARTHYNQALQIQIEFNDRYSQARTYHQLGIVAQELREFEQARTHYNQALQIQIEFNDRYEQAGTYHQLGRVAEELREFEQAAEEYLKALETYIEFSAHHNLGIVLRSCNRLLKSHPSPQLLSAISQRLGSSEAEVTQLFEQMSAASV</sequence>
<dbReference type="Proteomes" id="UP000625316">
    <property type="component" value="Unassembled WGS sequence"/>
</dbReference>
<dbReference type="SMART" id="SM00028">
    <property type="entry name" value="TPR"/>
    <property type="match status" value="7"/>
</dbReference>
<feature type="domain" description="CHAT" evidence="3">
    <location>
        <begin position="102"/>
        <end position="388"/>
    </location>
</feature>
<dbReference type="AlphaFoldDB" id="A0A928VL71"/>
<dbReference type="PRINTS" id="PR00364">
    <property type="entry name" value="DISEASERSIST"/>
</dbReference>
<dbReference type="Pfam" id="PF13424">
    <property type="entry name" value="TPR_12"/>
    <property type="match status" value="3"/>
</dbReference>
<organism evidence="4 5">
    <name type="scientific">Romeriopsis navalis LEGE 11480</name>
    <dbReference type="NCBI Taxonomy" id="2777977"/>
    <lineage>
        <taxon>Bacteria</taxon>
        <taxon>Bacillati</taxon>
        <taxon>Cyanobacteriota</taxon>
        <taxon>Cyanophyceae</taxon>
        <taxon>Leptolyngbyales</taxon>
        <taxon>Leptolyngbyaceae</taxon>
        <taxon>Romeriopsis</taxon>
        <taxon>Romeriopsis navalis</taxon>
    </lineage>
</organism>
<evidence type="ECO:0000259" key="2">
    <source>
        <dbReference type="Pfam" id="PF00931"/>
    </source>
</evidence>
<dbReference type="Pfam" id="PF12770">
    <property type="entry name" value="CHAT"/>
    <property type="match status" value="1"/>
</dbReference>
<dbReference type="SUPFAM" id="SSF52540">
    <property type="entry name" value="P-loop containing nucleoside triphosphate hydrolases"/>
    <property type="match status" value="1"/>
</dbReference>
<evidence type="ECO:0000259" key="3">
    <source>
        <dbReference type="Pfam" id="PF12770"/>
    </source>
</evidence>
<feature type="domain" description="NB-ARC" evidence="2">
    <location>
        <begin position="465"/>
        <end position="556"/>
    </location>
</feature>
<gene>
    <name evidence="4" type="ORF">IQ266_02670</name>
</gene>
<reference evidence="4" key="1">
    <citation type="submission" date="2020-10" db="EMBL/GenBank/DDBJ databases">
        <authorList>
            <person name="Castelo-Branco R."/>
            <person name="Eusebio N."/>
            <person name="Adriana R."/>
            <person name="Vieira A."/>
            <person name="Brugerolle De Fraissinette N."/>
            <person name="Rezende De Castro R."/>
            <person name="Schneider M.P."/>
            <person name="Vasconcelos V."/>
            <person name="Leao P.N."/>
        </authorList>
    </citation>
    <scope>NUCLEOTIDE SEQUENCE</scope>
    <source>
        <strain evidence="4">LEGE 11480</strain>
    </source>
</reference>
<dbReference type="InterPro" id="IPR002182">
    <property type="entry name" value="NB-ARC"/>
</dbReference>
<dbReference type="PROSITE" id="PS50005">
    <property type="entry name" value="TPR"/>
    <property type="match status" value="6"/>
</dbReference>
<dbReference type="Gene3D" id="1.25.40.10">
    <property type="entry name" value="Tetratricopeptide repeat domain"/>
    <property type="match status" value="2"/>
</dbReference>
<evidence type="ECO:0000313" key="4">
    <source>
        <dbReference type="EMBL" id="MBE9028661.1"/>
    </source>
</evidence>
<dbReference type="InterPro" id="IPR019734">
    <property type="entry name" value="TPR_rpt"/>
</dbReference>